<dbReference type="EMBL" id="MG018927">
    <property type="protein sequence ID" value="ATW57988.1"/>
    <property type="molecule type" value="Genomic_DNA"/>
</dbReference>
<evidence type="ECO:0000313" key="1">
    <source>
        <dbReference type="EMBL" id="ATW57988.1"/>
    </source>
</evidence>
<proteinExistence type="predicted"/>
<protein>
    <submittedName>
        <fullName evidence="1">Uncharacterized protein</fullName>
    </submittedName>
</protein>
<dbReference type="Proteomes" id="UP000241592">
    <property type="component" value="Segment"/>
</dbReference>
<organism evidence="1 2">
    <name type="scientific">Pseudomonas phage nickie</name>
    <dbReference type="NCBI Taxonomy" id="2048977"/>
    <lineage>
        <taxon>Viruses</taxon>
        <taxon>Duplodnaviria</taxon>
        <taxon>Heunggongvirae</taxon>
        <taxon>Uroviricota</taxon>
        <taxon>Caudoviricetes</taxon>
        <taxon>Nickievirus</taxon>
        <taxon>Nickievirus nickie</taxon>
    </lineage>
</organism>
<name>A0A2H4P743_9CAUD</name>
<keyword evidence="2" id="KW-1185">Reference proteome</keyword>
<accession>A0A2H4P743</accession>
<reference evidence="1 2" key="1">
    <citation type="submission" date="2017-09" db="EMBL/GenBank/DDBJ databases">
        <authorList>
            <person name="Ehlers B."/>
            <person name="Leendertz F.H."/>
        </authorList>
    </citation>
    <scope>NUCLEOTIDE SEQUENCE [LARGE SCALE GENOMIC DNA]</scope>
</reference>
<gene>
    <name evidence="1" type="ORF">CNR34_00055</name>
</gene>
<sequence>MKKLWSGDDSTLEAWREIARLAFGEDSAAVKYIDRKIEVEGPQAEVLDDMSGMNLLLATIHDHPELLDK</sequence>
<evidence type="ECO:0000313" key="2">
    <source>
        <dbReference type="Proteomes" id="UP000241592"/>
    </source>
</evidence>